<evidence type="ECO:0000256" key="2">
    <source>
        <dbReference type="SAM" id="MobiDB-lite"/>
    </source>
</evidence>
<proteinExistence type="predicted"/>
<organism evidence="5 6">
    <name type="scientific">Collybiopsis luxurians FD-317 M1</name>
    <dbReference type="NCBI Taxonomy" id="944289"/>
    <lineage>
        <taxon>Eukaryota</taxon>
        <taxon>Fungi</taxon>
        <taxon>Dikarya</taxon>
        <taxon>Basidiomycota</taxon>
        <taxon>Agaricomycotina</taxon>
        <taxon>Agaricomycetes</taxon>
        <taxon>Agaricomycetidae</taxon>
        <taxon>Agaricales</taxon>
        <taxon>Marasmiineae</taxon>
        <taxon>Omphalotaceae</taxon>
        <taxon>Collybiopsis</taxon>
        <taxon>Collybiopsis luxurians</taxon>
    </lineage>
</organism>
<accession>A0A0D0D177</accession>
<dbReference type="Proteomes" id="UP000053593">
    <property type="component" value="Unassembled WGS sequence"/>
</dbReference>
<evidence type="ECO:0000256" key="1">
    <source>
        <dbReference type="ARBA" id="ARBA00022729"/>
    </source>
</evidence>
<feature type="region of interest" description="Disordered" evidence="2">
    <location>
        <begin position="145"/>
        <end position="214"/>
    </location>
</feature>
<dbReference type="EMBL" id="KN834766">
    <property type="protein sequence ID" value="KIK62843.1"/>
    <property type="molecule type" value="Genomic_DNA"/>
</dbReference>
<dbReference type="HOGENOM" id="CLU_083660_1_1_1"/>
<feature type="chain" id="PRO_5002208335" description="Yeast cell wall synthesis Kre9/Knh1-like N-terminal domain-containing protein" evidence="3">
    <location>
        <begin position="23"/>
        <end position="214"/>
    </location>
</feature>
<feature type="domain" description="Yeast cell wall synthesis Kre9/Knh1-like N-terminal" evidence="4">
    <location>
        <begin position="52"/>
        <end position="139"/>
    </location>
</feature>
<dbReference type="OrthoDB" id="2973648at2759"/>
<sequence>MQFTLSIASALAALSAVTLSHASPVPPLNSAGRPPAAEARAMLDVWAPTIFTPNASSVWAEGKQYNVTWDTSDAPQNISNAASVVLGNNTRLTDRVLAANFDLRRGWVTVTCPDDIFPGKNYSIILFGDSGDQSQQFSIVLAGNSAYGDEGEGDNEDQKQDEADNDDNENKDDDEDNQDQDDKYEDEGDEDEGDEDEGDEDEGDEDEGDEDELI</sequence>
<dbReference type="Pfam" id="PF10342">
    <property type="entry name" value="Kre9_KNH"/>
    <property type="match status" value="1"/>
</dbReference>
<evidence type="ECO:0000313" key="5">
    <source>
        <dbReference type="EMBL" id="KIK62843.1"/>
    </source>
</evidence>
<feature type="compositionally biased region" description="Acidic residues" evidence="2">
    <location>
        <begin position="163"/>
        <end position="214"/>
    </location>
</feature>
<gene>
    <name evidence="5" type="ORF">GYMLUDRAFT_164196</name>
</gene>
<dbReference type="InterPro" id="IPR018466">
    <property type="entry name" value="Kre9/Knh1-like_N"/>
</dbReference>
<keyword evidence="6" id="KW-1185">Reference proteome</keyword>
<evidence type="ECO:0000256" key="3">
    <source>
        <dbReference type="SAM" id="SignalP"/>
    </source>
</evidence>
<evidence type="ECO:0000313" key="6">
    <source>
        <dbReference type="Proteomes" id="UP000053593"/>
    </source>
</evidence>
<keyword evidence="1 3" id="KW-0732">Signal</keyword>
<evidence type="ECO:0000259" key="4">
    <source>
        <dbReference type="Pfam" id="PF10342"/>
    </source>
</evidence>
<name>A0A0D0D177_9AGAR</name>
<feature type="signal peptide" evidence="3">
    <location>
        <begin position="1"/>
        <end position="22"/>
    </location>
</feature>
<dbReference type="AlphaFoldDB" id="A0A0D0D177"/>
<reference evidence="5 6" key="1">
    <citation type="submission" date="2014-04" db="EMBL/GenBank/DDBJ databases">
        <title>Evolutionary Origins and Diversification of the Mycorrhizal Mutualists.</title>
        <authorList>
            <consortium name="DOE Joint Genome Institute"/>
            <consortium name="Mycorrhizal Genomics Consortium"/>
            <person name="Kohler A."/>
            <person name="Kuo A."/>
            <person name="Nagy L.G."/>
            <person name="Floudas D."/>
            <person name="Copeland A."/>
            <person name="Barry K.W."/>
            <person name="Cichocki N."/>
            <person name="Veneault-Fourrey C."/>
            <person name="LaButti K."/>
            <person name="Lindquist E.A."/>
            <person name="Lipzen A."/>
            <person name="Lundell T."/>
            <person name="Morin E."/>
            <person name="Murat C."/>
            <person name="Riley R."/>
            <person name="Ohm R."/>
            <person name="Sun H."/>
            <person name="Tunlid A."/>
            <person name="Henrissat B."/>
            <person name="Grigoriev I.V."/>
            <person name="Hibbett D.S."/>
            <person name="Martin F."/>
        </authorList>
    </citation>
    <scope>NUCLEOTIDE SEQUENCE [LARGE SCALE GENOMIC DNA]</scope>
    <source>
        <strain evidence="5 6">FD-317 M1</strain>
    </source>
</reference>
<protein>
    <recommendedName>
        <fullName evidence="4">Yeast cell wall synthesis Kre9/Knh1-like N-terminal domain-containing protein</fullName>
    </recommendedName>
</protein>